<evidence type="ECO:0000313" key="1">
    <source>
        <dbReference type="EMBL" id="GAQ93588.1"/>
    </source>
</evidence>
<dbReference type="AlphaFoldDB" id="A0A1Y1IZ28"/>
<accession>A0A1Y1IZ28</accession>
<organism evidence="1 2">
    <name type="scientific">Klebsormidium nitens</name>
    <name type="common">Green alga</name>
    <name type="synonym">Ulothrix nitens</name>
    <dbReference type="NCBI Taxonomy" id="105231"/>
    <lineage>
        <taxon>Eukaryota</taxon>
        <taxon>Viridiplantae</taxon>
        <taxon>Streptophyta</taxon>
        <taxon>Klebsormidiophyceae</taxon>
        <taxon>Klebsormidiales</taxon>
        <taxon>Klebsormidiaceae</taxon>
        <taxon>Klebsormidium</taxon>
    </lineage>
</organism>
<keyword evidence="2" id="KW-1185">Reference proteome</keyword>
<dbReference type="Proteomes" id="UP000054558">
    <property type="component" value="Unassembled WGS sequence"/>
</dbReference>
<proteinExistence type="predicted"/>
<gene>
    <name evidence="1" type="ORF">KFL_016820010</name>
</gene>
<reference evidence="1 2" key="1">
    <citation type="journal article" date="2014" name="Nat. Commun.">
        <title>Klebsormidium flaccidum genome reveals primary factors for plant terrestrial adaptation.</title>
        <authorList>
            <person name="Hori K."/>
            <person name="Maruyama F."/>
            <person name="Fujisawa T."/>
            <person name="Togashi T."/>
            <person name="Yamamoto N."/>
            <person name="Seo M."/>
            <person name="Sato S."/>
            <person name="Yamada T."/>
            <person name="Mori H."/>
            <person name="Tajima N."/>
            <person name="Moriyama T."/>
            <person name="Ikeuchi M."/>
            <person name="Watanabe M."/>
            <person name="Wada H."/>
            <person name="Kobayashi K."/>
            <person name="Saito M."/>
            <person name="Masuda T."/>
            <person name="Sasaki-Sekimoto Y."/>
            <person name="Mashiguchi K."/>
            <person name="Awai K."/>
            <person name="Shimojima M."/>
            <person name="Masuda S."/>
            <person name="Iwai M."/>
            <person name="Nobusawa T."/>
            <person name="Narise T."/>
            <person name="Kondo S."/>
            <person name="Saito H."/>
            <person name="Sato R."/>
            <person name="Murakawa M."/>
            <person name="Ihara Y."/>
            <person name="Oshima-Yamada Y."/>
            <person name="Ohtaka K."/>
            <person name="Satoh M."/>
            <person name="Sonobe K."/>
            <person name="Ishii M."/>
            <person name="Ohtani R."/>
            <person name="Kanamori-Sato M."/>
            <person name="Honoki R."/>
            <person name="Miyazaki D."/>
            <person name="Mochizuki H."/>
            <person name="Umetsu J."/>
            <person name="Higashi K."/>
            <person name="Shibata D."/>
            <person name="Kamiya Y."/>
            <person name="Sato N."/>
            <person name="Nakamura Y."/>
            <person name="Tabata S."/>
            <person name="Ida S."/>
            <person name="Kurokawa K."/>
            <person name="Ohta H."/>
        </authorList>
    </citation>
    <scope>NUCLEOTIDE SEQUENCE [LARGE SCALE GENOMIC DNA]</scope>
    <source>
        <strain evidence="1 2">NIES-2285</strain>
    </source>
</reference>
<dbReference type="InterPro" id="IPR036397">
    <property type="entry name" value="RNaseH_sf"/>
</dbReference>
<dbReference type="SUPFAM" id="SSF53098">
    <property type="entry name" value="Ribonuclease H-like"/>
    <property type="match status" value="1"/>
</dbReference>
<feature type="non-terminal residue" evidence="1">
    <location>
        <position position="112"/>
    </location>
</feature>
<protein>
    <recommendedName>
        <fullName evidence="3">Integrase catalytic domain-containing protein</fullName>
    </recommendedName>
</protein>
<dbReference type="GO" id="GO:0003676">
    <property type="term" value="F:nucleic acid binding"/>
    <property type="evidence" value="ECO:0007669"/>
    <property type="project" value="InterPro"/>
</dbReference>
<dbReference type="Gene3D" id="3.30.420.10">
    <property type="entry name" value="Ribonuclease H-like superfamily/Ribonuclease H"/>
    <property type="match status" value="1"/>
</dbReference>
<sequence length="112" mass="12414">MYSKHSVVVPMKQKSEVAKVTKRVINRLKLQSGKQLKSVRTDRSKKYVNKALKVVFGGKGTVYEKTALYSAEQNGSAERSQPGKKKTRAMLGLQRVLGGSRGDGQLHREPDA</sequence>
<evidence type="ECO:0008006" key="3">
    <source>
        <dbReference type="Google" id="ProtNLM"/>
    </source>
</evidence>
<evidence type="ECO:0000313" key="2">
    <source>
        <dbReference type="Proteomes" id="UP000054558"/>
    </source>
</evidence>
<dbReference type="PANTHER" id="PTHR42648">
    <property type="entry name" value="TRANSPOSASE, PUTATIVE-RELATED"/>
    <property type="match status" value="1"/>
</dbReference>
<dbReference type="PANTHER" id="PTHR42648:SF28">
    <property type="entry name" value="TRANSPOSON-ENCODED PROTEIN WITH RIBONUCLEASE H-LIKE AND RETROVIRUS ZINC FINGER-LIKE DOMAINS"/>
    <property type="match status" value="1"/>
</dbReference>
<dbReference type="InterPro" id="IPR012337">
    <property type="entry name" value="RNaseH-like_sf"/>
</dbReference>
<name>A0A1Y1IZ28_KLENI</name>
<dbReference type="EMBL" id="DF238631">
    <property type="protein sequence ID" value="GAQ93588.1"/>
    <property type="molecule type" value="Genomic_DNA"/>
</dbReference>
<dbReference type="InterPro" id="IPR039537">
    <property type="entry name" value="Retrotran_Ty1/copia-like"/>
</dbReference>